<accession>A0A0C9YWY8</accession>
<reference evidence="2" key="2">
    <citation type="submission" date="2015-01" db="EMBL/GenBank/DDBJ databases">
        <title>Evolutionary Origins and Diversification of the Mycorrhizal Mutualists.</title>
        <authorList>
            <consortium name="DOE Joint Genome Institute"/>
            <consortium name="Mycorrhizal Genomics Consortium"/>
            <person name="Kohler A."/>
            <person name="Kuo A."/>
            <person name="Nagy L.G."/>
            <person name="Floudas D."/>
            <person name="Copeland A."/>
            <person name="Barry K.W."/>
            <person name="Cichocki N."/>
            <person name="Veneault-Fourrey C."/>
            <person name="LaButti K."/>
            <person name="Lindquist E.A."/>
            <person name="Lipzen A."/>
            <person name="Lundell T."/>
            <person name="Morin E."/>
            <person name="Murat C."/>
            <person name="Riley R."/>
            <person name="Ohm R."/>
            <person name="Sun H."/>
            <person name="Tunlid A."/>
            <person name="Henrissat B."/>
            <person name="Grigoriev I.V."/>
            <person name="Hibbett D.S."/>
            <person name="Martin F."/>
        </authorList>
    </citation>
    <scope>NUCLEOTIDE SEQUENCE [LARGE SCALE GENOMIC DNA]</scope>
    <source>
        <strain evidence="2">441</strain>
    </source>
</reference>
<evidence type="ECO:0000313" key="1">
    <source>
        <dbReference type="EMBL" id="KIK12398.1"/>
    </source>
</evidence>
<proteinExistence type="predicted"/>
<dbReference type="Proteomes" id="UP000054018">
    <property type="component" value="Unassembled WGS sequence"/>
</dbReference>
<sequence>MYCIASATLPTVSSAYPHFRPSTLVQVQNVLVVIHISLSEIDMKGSMEDEK</sequence>
<reference evidence="1 2" key="1">
    <citation type="submission" date="2014-04" db="EMBL/GenBank/DDBJ databases">
        <authorList>
            <consortium name="DOE Joint Genome Institute"/>
            <person name="Kuo A."/>
            <person name="Kohler A."/>
            <person name="Costa M.D."/>
            <person name="Nagy L.G."/>
            <person name="Floudas D."/>
            <person name="Copeland A."/>
            <person name="Barry K.W."/>
            <person name="Cichocki N."/>
            <person name="Veneault-Fourrey C."/>
            <person name="LaButti K."/>
            <person name="Lindquist E.A."/>
            <person name="Lipzen A."/>
            <person name="Lundell T."/>
            <person name="Morin E."/>
            <person name="Murat C."/>
            <person name="Sun H."/>
            <person name="Tunlid A."/>
            <person name="Henrissat B."/>
            <person name="Grigoriev I.V."/>
            <person name="Hibbett D.S."/>
            <person name="Martin F."/>
            <person name="Nordberg H.P."/>
            <person name="Cantor M.N."/>
            <person name="Hua S.X."/>
        </authorList>
    </citation>
    <scope>NUCLEOTIDE SEQUENCE [LARGE SCALE GENOMIC DNA]</scope>
    <source>
        <strain evidence="1 2">441</strain>
    </source>
</reference>
<dbReference type="EMBL" id="KN834087">
    <property type="protein sequence ID" value="KIK12398.1"/>
    <property type="molecule type" value="Genomic_DNA"/>
</dbReference>
<protein>
    <submittedName>
        <fullName evidence="1">Uncharacterized protein</fullName>
    </submittedName>
</protein>
<name>A0A0C9YWY8_9AGAM</name>
<gene>
    <name evidence="1" type="ORF">PISMIDRAFT_689500</name>
</gene>
<evidence type="ECO:0000313" key="2">
    <source>
        <dbReference type="Proteomes" id="UP000054018"/>
    </source>
</evidence>
<keyword evidence="2" id="KW-1185">Reference proteome</keyword>
<dbReference type="AlphaFoldDB" id="A0A0C9YWY8"/>
<organism evidence="1 2">
    <name type="scientific">Pisolithus microcarpus 441</name>
    <dbReference type="NCBI Taxonomy" id="765257"/>
    <lineage>
        <taxon>Eukaryota</taxon>
        <taxon>Fungi</taxon>
        <taxon>Dikarya</taxon>
        <taxon>Basidiomycota</taxon>
        <taxon>Agaricomycotina</taxon>
        <taxon>Agaricomycetes</taxon>
        <taxon>Agaricomycetidae</taxon>
        <taxon>Boletales</taxon>
        <taxon>Sclerodermatineae</taxon>
        <taxon>Pisolithaceae</taxon>
        <taxon>Pisolithus</taxon>
    </lineage>
</organism>
<dbReference type="HOGENOM" id="CLU_3107295_0_0_1"/>